<reference evidence="2" key="1">
    <citation type="journal article" date="2014" name="Int. J. Syst. Evol. Microbiol.">
        <title>Complete genome sequence of Corynebacterium casei LMG S-19264T (=DSM 44701T), isolated from a smear-ripened cheese.</title>
        <authorList>
            <consortium name="US DOE Joint Genome Institute (JGI-PGF)"/>
            <person name="Walter F."/>
            <person name="Albersmeier A."/>
            <person name="Kalinowski J."/>
            <person name="Ruckert C."/>
        </authorList>
    </citation>
    <scope>NUCLEOTIDE SEQUENCE</scope>
    <source>
        <strain evidence="2">CGMCC 1.15880</strain>
    </source>
</reference>
<protein>
    <recommendedName>
        <fullName evidence="1">Phospholipid/glycerol acyltransferase domain-containing protein</fullName>
    </recommendedName>
</protein>
<dbReference type="InterPro" id="IPR002123">
    <property type="entry name" value="Plipid/glycerol_acylTrfase"/>
</dbReference>
<dbReference type="RefSeq" id="WP_188670075.1">
    <property type="nucleotide sequence ID" value="NZ_BMKA01000001.1"/>
</dbReference>
<dbReference type="GO" id="GO:0016746">
    <property type="term" value="F:acyltransferase activity"/>
    <property type="evidence" value="ECO:0007669"/>
    <property type="project" value="InterPro"/>
</dbReference>
<dbReference type="Proteomes" id="UP000628017">
    <property type="component" value="Unassembled WGS sequence"/>
</dbReference>
<keyword evidence="3" id="KW-1185">Reference proteome</keyword>
<feature type="domain" description="Phospholipid/glycerol acyltransferase" evidence="1">
    <location>
        <begin position="95"/>
        <end position="218"/>
    </location>
</feature>
<evidence type="ECO:0000259" key="1">
    <source>
        <dbReference type="SMART" id="SM00563"/>
    </source>
</evidence>
<reference evidence="2" key="2">
    <citation type="submission" date="2020-09" db="EMBL/GenBank/DDBJ databases">
        <authorList>
            <person name="Sun Q."/>
            <person name="Zhou Y."/>
        </authorList>
    </citation>
    <scope>NUCLEOTIDE SEQUENCE</scope>
    <source>
        <strain evidence="2">CGMCC 1.15880</strain>
    </source>
</reference>
<proteinExistence type="predicted"/>
<dbReference type="CDD" id="cd07986">
    <property type="entry name" value="LPLAT_ACT14924-like"/>
    <property type="match status" value="1"/>
</dbReference>
<evidence type="ECO:0000313" key="3">
    <source>
        <dbReference type="Proteomes" id="UP000628017"/>
    </source>
</evidence>
<name>A0A916QPL9_9RHOB</name>
<dbReference type="EMBL" id="BMKA01000001">
    <property type="protein sequence ID" value="GGA05977.1"/>
    <property type="molecule type" value="Genomic_DNA"/>
</dbReference>
<sequence>MTEKQSVILEATGGTEPYKASELTYAGSFDSPLKRVLIQIIENLTGRLKLLWLVRQWERDENRDPDFWKSVLDRLDIKLTTPQAQLDYIPKDGPLVVVSNHPHGLVDGIVMAHLLSHARDDYKILARAFLRHVPRIDKYLLPVAFPHEPGAIQTNIRMRKEAINHLKEGGCIALFPAGTVATSDTWFGPVVDPEWMPFTAKMIRQSGAQVLPVFFPGANSRAYQIANKLSVTLRQSLLLHEIKHAMHKDQGVVVGELISPEDLKSFEKDGPGLMKFLKQKTYDLKPA</sequence>
<dbReference type="InterPro" id="IPR045746">
    <property type="entry name" value="ACT14924-like_Acyltransf_dom"/>
</dbReference>
<dbReference type="Pfam" id="PF19576">
    <property type="entry name" value="Acyltransf_2"/>
    <property type="match status" value="1"/>
</dbReference>
<dbReference type="SMART" id="SM00563">
    <property type="entry name" value="PlsC"/>
    <property type="match status" value="1"/>
</dbReference>
<evidence type="ECO:0000313" key="2">
    <source>
        <dbReference type="EMBL" id="GGA05977.1"/>
    </source>
</evidence>
<accession>A0A916QPL9</accession>
<comment type="caution">
    <text evidence="2">The sequence shown here is derived from an EMBL/GenBank/DDBJ whole genome shotgun (WGS) entry which is preliminary data.</text>
</comment>
<organism evidence="2 3">
    <name type="scientific">Neptunicoccus cionae</name>
    <dbReference type="NCBI Taxonomy" id="2035344"/>
    <lineage>
        <taxon>Bacteria</taxon>
        <taxon>Pseudomonadati</taxon>
        <taxon>Pseudomonadota</taxon>
        <taxon>Alphaproteobacteria</taxon>
        <taxon>Rhodobacterales</taxon>
        <taxon>Paracoccaceae</taxon>
        <taxon>Neptunicoccus</taxon>
    </lineage>
</organism>
<dbReference type="SUPFAM" id="SSF69593">
    <property type="entry name" value="Glycerol-3-phosphate (1)-acyltransferase"/>
    <property type="match status" value="1"/>
</dbReference>
<gene>
    <name evidence="2" type="ORF">GCM10011498_02060</name>
</gene>
<dbReference type="AlphaFoldDB" id="A0A916QPL9"/>